<protein>
    <submittedName>
        <fullName evidence="2">YbdD/YjiX family protein</fullName>
    </submittedName>
</protein>
<evidence type="ECO:0000313" key="2">
    <source>
        <dbReference type="EMBL" id="MBL1076046.1"/>
    </source>
</evidence>
<dbReference type="Proteomes" id="UP000602198">
    <property type="component" value="Unassembled WGS sequence"/>
</dbReference>
<evidence type="ECO:0000313" key="3">
    <source>
        <dbReference type="Proteomes" id="UP000602198"/>
    </source>
</evidence>
<comment type="caution">
    <text evidence="2">The sequence shown here is derived from an EMBL/GenBank/DDBJ whole genome shotgun (WGS) entry which is preliminary data.</text>
</comment>
<feature type="region of interest" description="Disordered" evidence="1">
    <location>
        <begin position="40"/>
        <end position="59"/>
    </location>
</feature>
<name>A0ABS1M662_9NOCA</name>
<reference evidence="2 3" key="1">
    <citation type="submission" date="2021-01" db="EMBL/GenBank/DDBJ databases">
        <title>WGS of actinomycetes isolated from Thailand.</title>
        <authorList>
            <person name="Thawai C."/>
        </authorList>
    </citation>
    <scope>NUCLEOTIDE SEQUENCE [LARGE SCALE GENOMIC DNA]</scope>
    <source>
        <strain evidence="2 3">LPG 2</strain>
    </source>
</reference>
<accession>A0ABS1M662</accession>
<keyword evidence="3" id="KW-1185">Reference proteome</keyword>
<feature type="compositionally biased region" description="Basic and acidic residues" evidence="1">
    <location>
        <begin position="40"/>
        <end position="51"/>
    </location>
</feature>
<organism evidence="2 3">
    <name type="scientific">Nocardia acididurans</name>
    <dbReference type="NCBI Taxonomy" id="2802282"/>
    <lineage>
        <taxon>Bacteria</taxon>
        <taxon>Bacillati</taxon>
        <taxon>Actinomycetota</taxon>
        <taxon>Actinomycetes</taxon>
        <taxon>Mycobacteriales</taxon>
        <taxon>Nocardiaceae</taxon>
        <taxon>Nocardia</taxon>
    </lineage>
</organism>
<evidence type="ECO:0000256" key="1">
    <source>
        <dbReference type="SAM" id="MobiDB-lite"/>
    </source>
</evidence>
<dbReference type="RefSeq" id="WP_201948920.1">
    <property type="nucleotide sequence ID" value="NZ_JAERRJ010000006.1"/>
</dbReference>
<dbReference type="EMBL" id="JAERRJ010000006">
    <property type="protein sequence ID" value="MBL1076046.1"/>
    <property type="molecule type" value="Genomic_DNA"/>
</dbReference>
<sequence length="59" mass="7284">MRVVRAVIWWFDSILGGNDYQRYVQHQRLRHPDTAVPSEREYWRQRHDASERNPQNRCC</sequence>
<proteinExistence type="predicted"/>
<dbReference type="Pfam" id="PF04328">
    <property type="entry name" value="Sel_put"/>
    <property type="match status" value="1"/>
</dbReference>
<dbReference type="InterPro" id="IPR007423">
    <property type="entry name" value="Sel_put"/>
</dbReference>
<gene>
    <name evidence="2" type="ORF">JK358_16735</name>
</gene>